<accession>A0A1Q2ZZN6</accession>
<proteinExistence type="predicted"/>
<dbReference type="PANTHER" id="PTHR46689:SF1">
    <property type="entry name" value="PHOD-LIKE PHOSPHATASE DOMAIN-CONTAINING PROTEIN"/>
    <property type="match status" value="1"/>
</dbReference>
<dbReference type="CDD" id="cd07389">
    <property type="entry name" value="MPP_PhoD"/>
    <property type="match status" value="1"/>
</dbReference>
<evidence type="ECO:0000259" key="1">
    <source>
        <dbReference type="Pfam" id="PF19050"/>
    </source>
</evidence>
<dbReference type="Proteomes" id="UP000187013">
    <property type="component" value="Unassembled WGS sequence"/>
</dbReference>
<sequence>MSSASDWFESWDSQELYQETVKASTTCAPSSPIKEQGIVCGPVLRLRYVDYKADLYHGSILIVTRNGSKDSAPKIAYVTGPSYPGAANLNLKHGEFEPTMFYSETFSNSEIHMFRYNVTLPLSEYEQTVKYTVNGDAEMHYRFFIPSRDTNFNVISYSCNGFSVSTDTTTFKGSMWFDIIKKHSGVHYNVMLGGGDQIYSDGISLFSDKVRQWVETKDPLKKRNMVADDTFKQDLNHFYMREYLEWYGYGHWKGSTENSKTTQKCFPIALATIPSINIWDDHDTIDGWGSYSDSLMKTSVFSSIGKASYKYYMLFQHHVSLDEKDAYLQDKMWVLGKEPGPFIGEPSHSVFTRVGPNMAMLGLDCRTERSLKTIVLRSTYDAVFERLIQEAKSQKFDHLLLMLGVPIAYPRMVMLEWLFTSKLLFPLKYLSRKGIVAPGFVNEFNGDVELLDDLNDHWCARHHKKERNWLLARLQDFGAKYGVRITILSGDVHLASMGRFRSKQRRHRPMASTETQQANAVIDEQPENDERLMVNVISSAVTNAPPPAAVAKVMQKKTPIHRFDRETDEDAVPMFNFETNGQTPRQLNCFLPQRNWSDIVPIQNVLNNEYMQNFYRLKLGDRLIPGMVTREFGLESVNEVKSDDLKGHRNPPYPVTEGGVMATIHVETESTNINSKTTAYSMPIPELRITKDKISHSGLKHWGEK</sequence>
<dbReference type="AlphaFoldDB" id="A0A1Q2ZZN6"/>
<dbReference type="OrthoDB" id="2419400at2759"/>
<comment type="caution">
    <text evidence="2">The sequence shown here is derived from an EMBL/GenBank/DDBJ whole genome shotgun (WGS) entry which is preliminary data.</text>
</comment>
<evidence type="ECO:0000313" key="3">
    <source>
        <dbReference type="Proteomes" id="UP000187013"/>
    </source>
</evidence>
<feature type="domain" description="PhoD-like phosphatase" evidence="1">
    <location>
        <begin position="433"/>
        <end position="609"/>
    </location>
</feature>
<dbReference type="InterPro" id="IPR018946">
    <property type="entry name" value="PhoD-like_MPP"/>
</dbReference>
<dbReference type="eggNOG" id="ENOG502QPI0">
    <property type="taxonomic scope" value="Eukaryota"/>
</dbReference>
<dbReference type="Gene3D" id="3.60.21.70">
    <property type="entry name" value="PhoD-like phosphatase"/>
    <property type="match status" value="1"/>
</dbReference>
<gene>
    <name evidence="2" type="ORF">ZYGR_0N03150</name>
</gene>
<dbReference type="InterPro" id="IPR043904">
    <property type="entry name" value="PhoD_2-like"/>
</dbReference>
<protein>
    <recommendedName>
        <fullName evidence="1">PhoD-like phosphatase domain-containing protein</fullName>
    </recommendedName>
</protein>
<dbReference type="Pfam" id="PF19050">
    <property type="entry name" value="PhoD_2"/>
    <property type="match status" value="2"/>
</dbReference>
<dbReference type="GO" id="GO:0005886">
    <property type="term" value="C:plasma membrane"/>
    <property type="evidence" value="ECO:0007669"/>
    <property type="project" value="EnsemblFungi"/>
</dbReference>
<name>A0A1Q2ZZN6_ZYGRO</name>
<feature type="domain" description="PhoD-like phosphatase" evidence="1">
    <location>
        <begin position="140"/>
        <end position="418"/>
    </location>
</feature>
<reference evidence="2 3" key="1">
    <citation type="submission" date="2016-08" db="EMBL/GenBank/DDBJ databases">
        <title>Draft genome sequence of allopolyploid Zygosaccharomyces rouxii.</title>
        <authorList>
            <person name="Watanabe J."/>
            <person name="Uehara K."/>
            <person name="Mogi Y."/>
            <person name="Tsukioka Y."/>
        </authorList>
    </citation>
    <scope>NUCLEOTIDE SEQUENCE [LARGE SCALE GENOMIC DNA]</scope>
    <source>
        <strain evidence="2 3">NBRC 110957</strain>
    </source>
</reference>
<dbReference type="InterPro" id="IPR038607">
    <property type="entry name" value="PhoD-like_sf"/>
</dbReference>
<organism evidence="2 3">
    <name type="scientific">Zygosaccharomyces rouxii</name>
    <dbReference type="NCBI Taxonomy" id="4956"/>
    <lineage>
        <taxon>Eukaryota</taxon>
        <taxon>Fungi</taxon>
        <taxon>Dikarya</taxon>
        <taxon>Ascomycota</taxon>
        <taxon>Saccharomycotina</taxon>
        <taxon>Saccharomycetes</taxon>
        <taxon>Saccharomycetales</taxon>
        <taxon>Saccharomycetaceae</taxon>
        <taxon>Zygosaccharomyces</taxon>
    </lineage>
</organism>
<dbReference type="PANTHER" id="PTHR46689">
    <property type="entry name" value="MEMBRANE PROTEIN, PUTATIVE-RELATED"/>
    <property type="match status" value="1"/>
</dbReference>
<evidence type="ECO:0000313" key="2">
    <source>
        <dbReference type="EMBL" id="GAV48910.1"/>
    </source>
</evidence>
<dbReference type="OMA" id="GPNLWND"/>
<dbReference type="EMBL" id="BDGX01000014">
    <property type="protein sequence ID" value="GAV48910.1"/>
    <property type="molecule type" value="Genomic_DNA"/>
</dbReference>